<dbReference type="PANTHER" id="PTHR47703">
    <property type="entry name" value="D-AMINOACID AMINOTRANSFERASE-LIKE PLP-DEPENDENT ENZYMES SUPERFAMILY PROTEIN"/>
    <property type="match status" value="1"/>
</dbReference>
<dbReference type="GO" id="GO:0003824">
    <property type="term" value="F:catalytic activity"/>
    <property type="evidence" value="ECO:0007669"/>
    <property type="project" value="InterPro"/>
</dbReference>
<comment type="caution">
    <text evidence="1">The sequence shown here is derived from an EMBL/GenBank/DDBJ whole genome shotgun (WGS) entry which is preliminary data.</text>
</comment>
<dbReference type="Pfam" id="PF01063">
    <property type="entry name" value="Aminotran_4"/>
    <property type="match status" value="1"/>
</dbReference>
<name>A0AAV1UQY7_9STRA</name>
<dbReference type="EMBL" id="CAKLBY020000222">
    <property type="protein sequence ID" value="CAK7935653.1"/>
    <property type="molecule type" value="Genomic_DNA"/>
</dbReference>
<gene>
    <name evidence="1" type="ORF">PM001_LOCUS20803</name>
</gene>
<dbReference type="AlphaFoldDB" id="A0AAV1UQY7"/>
<dbReference type="InterPro" id="IPR043132">
    <property type="entry name" value="BCAT-like_C"/>
</dbReference>
<dbReference type="InterPro" id="IPR036038">
    <property type="entry name" value="Aminotransferase-like"/>
</dbReference>
<organism evidence="1 2">
    <name type="scientific">Peronospora matthiolae</name>
    <dbReference type="NCBI Taxonomy" id="2874970"/>
    <lineage>
        <taxon>Eukaryota</taxon>
        <taxon>Sar</taxon>
        <taxon>Stramenopiles</taxon>
        <taxon>Oomycota</taxon>
        <taxon>Peronosporomycetes</taxon>
        <taxon>Peronosporales</taxon>
        <taxon>Peronosporaceae</taxon>
        <taxon>Peronospora</taxon>
    </lineage>
</organism>
<evidence type="ECO:0000313" key="2">
    <source>
        <dbReference type="Proteomes" id="UP001162060"/>
    </source>
</evidence>
<dbReference type="InterPro" id="IPR001544">
    <property type="entry name" value="Aminotrans_IV"/>
</dbReference>
<reference evidence="1" key="1">
    <citation type="submission" date="2024-01" db="EMBL/GenBank/DDBJ databases">
        <authorList>
            <person name="Webb A."/>
        </authorList>
    </citation>
    <scope>NUCLEOTIDE SEQUENCE</scope>
    <source>
        <strain evidence="1">Pm1</strain>
    </source>
</reference>
<dbReference type="Proteomes" id="UP001162060">
    <property type="component" value="Unassembled WGS sequence"/>
</dbReference>
<evidence type="ECO:0000313" key="1">
    <source>
        <dbReference type="EMBL" id="CAK7935653.1"/>
    </source>
</evidence>
<dbReference type="PANTHER" id="PTHR47703:SF2">
    <property type="entry name" value="D-AMINOACID AMINOTRANSFERASE-LIKE PLP-DEPENDENT ENZYMES SUPERFAMILY PROTEIN"/>
    <property type="match status" value="1"/>
</dbReference>
<dbReference type="Gene3D" id="3.20.10.10">
    <property type="entry name" value="D-amino Acid Aminotransferase, subunit A, domain 2"/>
    <property type="match status" value="1"/>
</dbReference>
<protein>
    <submittedName>
        <fullName evidence="1">Uncharacterized protein</fullName>
    </submittedName>
</protein>
<sequence length="328" mass="36986">MPLTLVTETRDVAAALFQVPSVYTPDDGLCSAKTFLQSRPDGVYTCVRAKKWMSKLASVDHLSKVIVEWPFHMHRLTTSLFSMLEAENIKCDKVKLKTLQMATARVVTAVLTQWQATETVDGMLSVLWYPLVEDGTSNGYGLAVHICSMPIIQSTVSTLLVYGEMRKNARCKYTKWIDDRVHIEKHMARVAEKRRGPIHEAVLSKEGPDGDKVLLEGLVTNFFVVRDERVYTAATGVLEGSMRKLVLDACRELSVPVVLEAPKLSERNLWQAAFITSVVRVMMNVTCLVWEEKTGQDTVMHETSILSDTCRLVHRIRDQVSMYCMCPE</sequence>
<dbReference type="SUPFAM" id="SSF56752">
    <property type="entry name" value="D-aminoacid aminotransferase-like PLP-dependent enzymes"/>
    <property type="match status" value="1"/>
</dbReference>
<proteinExistence type="predicted"/>
<accession>A0AAV1UQY7</accession>